<sequence length="704" mass="79564">MKDRPDHGNPDAPDIEGCTVNRRRFSRILESVEYLKRAGHKPSRRFEPASSPHVAQASFDLSSSTERILGENSSRSAMTTGLLRIYHDSLENALSCWLTEHNCPYSLRKIVPPMREAHNALQEWGSSWSNRMYNRVVDLDRAYATVRTRTLTADEDRAVSKALNMSVVAFASQWAQAGERSTTRPANSAYSTNEFPQSNPFERSMQESLWHQTSQLLHQAAAIDSFRVVFALIIFSLVQQPLDMARPAPNTNSSSMSYERFQAIVQDEETPLFLEIALRQILAQRRKLERMEHENAQRKDNSRLDPLREEDRATFNLLYWLGVMFDTLSAAICQRAVVVDDDDCELPQPDHFAVLGADQDEVWGDLFIRSGIVQSDPEATRWPCSYNLAASTLSSAAPVKVLLFRRVGHLQALLSRKASAVKIESAVKSAFHVYNHWHRRYNPFMLDCVKRHHELPTRIQSWYVLLAGHWHLATFLLSDLLEIIDSTRLSLPGERASRRASNLVTTLRRQNALSVADLSRSSIYSCLGEAQDFHFALNEAALLTEPWTVIFVRSLCRAGYILAEIATKHPDDGERRHARQRCSDCVDGLWYLGRKSDMAFLAARALSQMINEERAVTNVPSGESLAEDCNILETEACQNGLGKDRPGDAVLMDCYAEPMNLFQTWSTSEERGGSTFSSWMFDSESFSMDTNFGIESAPIVDVAL</sequence>
<dbReference type="OrthoDB" id="5958943at2759"/>
<dbReference type="EMBL" id="ML978157">
    <property type="protein sequence ID" value="KAF2035411.1"/>
    <property type="molecule type" value="Genomic_DNA"/>
</dbReference>
<dbReference type="Proteomes" id="UP000799777">
    <property type="component" value="Unassembled WGS sequence"/>
</dbReference>
<protein>
    <submittedName>
        <fullName evidence="2">Uncharacterized protein</fullName>
    </submittedName>
</protein>
<accession>A0A9P4HHQ7</accession>
<keyword evidence="1" id="KW-0175">Coiled coil</keyword>
<evidence type="ECO:0000313" key="2">
    <source>
        <dbReference type="EMBL" id="KAF2035411.1"/>
    </source>
</evidence>
<comment type="caution">
    <text evidence="2">The sequence shown here is derived from an EMBL/GenBank/DDBJ whole genome shotgun (WGS) entry which is preliminary data.</text>
</comment>
<name>A0A9P4HHQ7_9PLEO</name>
<evidence type="ECO:0000256" key="1">
    <source>
        <dbReference type="SAM" id="Coils"/>
    </source>
</evidence>
<dbReference type="AlphaFoldDB" id="A0A9P4HHQ7"/>
<proteinExistence type="predicted"/>
<gene>
    <name evidence="2" type="ORF">EK21DRAFT_53859</name>
</gene>
<organism evidence="2 3">
    <name type="scientific">Setomelanomma holmii</name>
    <dbReference type="NCBI Taxonomy" id="210430"/>
    <lineage>
        <taxon>Eukaryota</taxon>
        <taxon>Fungi</taxon>
        <taxon>Dikarya</taxon>
        <taxon>Ascomycota</taxon>
        <taxon>Pezizomycotina</taxon>
        <taxon>Dothideomycetes</taxon>
        <taxon>Pleosporomycetidae</taxon>
        <taxon>Pleosporales</taxon>
        <taxon>Pleosporineae</taxon>
        <taxon>Phaeosphaeriaceae</taxon>
        <taxon>Setomelanomma</taxon>
    </lineage>
</organism>
<evidence type="ECO:0000313" key="3">
    <source>
        <dbReference type="Proteomes" id="UP000799777"/>
    </source>
</evidence>
<keyword evidence="3" id="KW-1185">Reference proteome</keyword>
<reference evidence="2" key="1">
    <citation type="journal article" date="2020" name="Stud. Mycol.">
        <title>101 Dothideomycetes genomes: a test case for predicting lifestyles and emergence of pathogens.</title>
        <authorList>
            <person name="Haridas S."/>
            <person name="Albert R."/>
            <person name="Binder M."/>
            <person name="Bloem J."/>
            <person name="Labutti K."/>
            <person name="Salamov A."/>
            <person name="Andreopoulos B."/>
            <person name="Baker S."/>
            <person name="Barry K."/>
            <person name="Bills G."/>
            <person name="Bluhm B."/>
            <person name="Cannon C."/>
            <person name="Castanera R."/>
            <person name="Culley D."/>
            <person name="Daum C."/>
            <person name="Ezra D."/>
            <person name="Gonzalez J."/>
            <person name="Henrissat B."/>
            <person name="Kuo A."/>
            <person name="Liang C."/>
            <person name="Lipzen A."/>
            <person name="Lutzoni F."/>
            <person name="Magnuson J."/>
            <person name="Mondo S."/>
            <person name="Nolan M."/>
            <person name="Ohm R."/>
            <person name="Pangilinan J."/>
            <person name="Park H.-J."/>
            <person name="Ramirez L."/>
            <person name="Alfaro M."/>
            <person name="Sun H."/>
            <person name="Tritt A."/>
            <person name="Yoshinaga Y."/>
            <person name="Zwiers L.-H."/>
            <person name="Turgeon B."/>
            <person name="Goodwin S."/>
            <person name="Spatafora J."/>
            <person name="Crous P."/>
            <person name="Grigoriev I."/>
        </authorList>
    </citation>
    <scope>NUCLEOTIDE SEQUENCE</scope>
    <source>
        <strain evidence="2">CBS 110217</strain>
    </source>
</reference>
<feature type="coiled-coil region" evidence="1">
    <location>
        <begin position="274"/>
        <end position="301"/>
    </location>
</feature>